<reference evidence="2" key="1">
    <citation type="journal article" date="2021" name="PeerJ">
        <title>Extensive microbial diversity within the chicken gut microbiome revealed by metagenomics and culture.</title>
        <authorList>
            <person name="Gilroy R."/>
            <person name="Ravi A."/>
            <person name="Getino M."/>
            <person name="Pursley I."/>
            <person name="Horton D.L."/>
            <person name="Alikhan N.F."/>
            <person name="Baker D."/>
            <person name="Gharbi K."/>
            <person name="Hall N."/>
            <person name="Watson M."/>
            <person name="Adriaenssens E.M."/>
            <person name="Foster-Nyarko E."/>
            <person name="Jarju S."/>
            <person name="Secka A."/>
            <person name="Antonio M."/>
            <person name="Oren A."/>
            <person name="Chaudhuri R.R."/>
            <person name="La Ragione R."/>
            <person name="Hildebrand F."/>
            <person name="Pallen M.J."/>
        </authorList>
    </citation>
    <scope>NUCLEOTIDE SEQUENCE</scope>
    <source>
        <strain evidence="2">CHK187-5294</strain>
    </source>
</reference>
<proteinExistence type="predicted"/>
<protein>
    <recommendedName>
        <fullName evidence="4">Peptidase C39-like domain-containing protein</fullName>
    </recommendedName>
</protein>
<evidence type="ECO:0000313" key="3">
    <source>
        <dbReference type="Proteomes" id="UP000824132"/>
    </source>
</evidence>
<organism evidence="2 3">
    <name type="scientific">Candidatus Borkfalkia avistercoris</name>
    <dbReference type="NCBI Taxonomy" id="2838504"/>
    <lineage>
        <taxon>Bacteria</taxon>
        <taxon>Bacillati</taxon>
        <taxon>Bacillota</taxon>
        <taxon>Clostridia</taxon>
        <taxon>Christensenellales</taxon>
        <taxon>Christensenellaceae</taxon>
        <taxon>Candidatus Borkfalkia</taxon>
    </lineage>
</organism>
<keyword evidence="1" id="KW-0732">Signal</keyword>
<dbReference type="Proteomes" id="UP000824132">
    <property type="component" value="Unassembled WGS sequence"/>
</dbReference>
<evidence type="ECO:0008006" key="4">
    <source>
        <dbReference type="Google" id="ProtNLM"/>
    </source>
</evidence>
<gene>
    <name evidence="2" type="ORF">H9727_03110</name>
</gene>
<name>A0A9D2CYN6_9FIRM</name>
<feature type="signal peptide" evidence="1">
    <location>
        <begin position="1"/>
        <end position="25"/>
    </location>
</feature>
<dbReference type="EMBL" id="DXCL01000020">
    <property type="protein sequence ID" value="HIZ03254.1"/>
    <property type="molecule type" value="Genomic_DNA"/>
</dbReference>
<accession>A0A9D2CYN6</accession>
<reference evidence="2" key="2">
    <citation type="submission" date="2021-04" db="EMBL/GenBank/DDBJ databases">
        <authorList>
            <person name="Gilroy R."/>
        </authorList>
    </citation>
    <scope>NUCLEOTIDE SEQUENCE</scope>
    <source>
        <strain evidence="2">CHK187-5294</strain>
    </source>
</reference>
<evidence type="ECO:0000313" key="2">
    <source>
        <dbReference type="EMBL" id="HIZ03254.1"/>
    </source>
</evidence>
<comment type="caution">
    <text evidence="2">The sequence shown here is derived from an EMBL/GenBank/DDBJ whole genome shotgun (WGS) entry which is preliminary data.</text>
</comment>
<dbReference type="AlphaFoldDB" id="A0A9D2CYN6"/>
<evidence type="ECO:0000256" key="1">
    <source>
        <dbReference type="SAM" id="SignalP"/>
    </source>
</evidence>
<feature type="chain" id="PRO_5038670651" description="Peptidase C39-like domain-containing protein" evidence="1">
    <location>
        <begin position="26"/>
        <end position="288"/>
    </location>
</feature>
<sequence length="288" mass="32052">MKYCKIQKKIVSVFLACIFALIGIAAVCSMSVCTGVAQTVYYSDADYNGGGLQIEDSEYIYHDGYTVHSEYQILQAPSYGNGDPTKTNFCAATAGTNIVGFYDKTYTNLIPNFEPGMWVNGVYRYFPNVGFAAITQVFNTLYDEMQVNVDGIGASEEDFKSGLNTYVEDHGYNLSFSSFYSNSTNVNLSTFGNAINEGKIGVLFCRTYNFVYTIQHSEGQTFVSKLNSENPHIMMAYGYITIDYYQNGSIFRTDTYLQVSSGFSSADQGYIKMNDDLQIEEALIVNIS</sequence>